<dbReference type="EMBL" id="GGEC01010572">
    <property type="protein sequence ID" value="MBW91055.1"/>
    <property type="molecule type" value="Transcribed_RNA"/>
</dbReference>
<proteinExistence type="predicted"/>
<reference evidence="1" key="1">
    <citation type="submission" date="2018-02" db="EMBL/GenBank/DDBJ databases">
        <title>Rhizophora mucronata_Transcriptome.</title>
        <authorList>
            <person name="Meera S.P."/>
            <person name="Sreeshan A."/>
            <person name="Augustine A."/>
        </authorList>
    </citation>
    <scope>NUCLEOTIDE SEQUENCE</scope>
    <source>
        <tissue evidence="1">Leaf</tissue>
    </source>
</reference>
<name>A0A2P2JC49_RHIMU</name>
<organism evidence="1">
    <name type="scientific">Rhizophora mucronata</name>
    <name type="common">Asiatic mangrove</name>
    <dbReference type="NCBI Taxonomy" id="61149"/>
    <lineage>
        <taxon>Eukaryota</taxon>
        <taxon>Viridiplantae</taxon>
        <taxon>Streptophyta</taxon>
        <taxon>Embryophyta</taxon>
        <taxon>Tracheophyta</taxon>
        <taxon>Spermatophyta</taxon>
        <taxon>Magnoliopsida</taxon>
        <taxon>eudicotyledons</taxon>
        <taxon>Gunneridae</taxon>
        <taxon>Pentapetalae</taxon>
        <taxon>rosids</taxon>
        <taxon>fabids</taxon>
        <taxon>Malpighiales</taxon>
        <taxon>Rhizophoraceae</taxon>
        <taxon>Rhizophora</taxon>
    </lineage>
</organism>
<accession>A0A2P2JC49</accession>
<protein>
    <submittedName>
        <fullName evidence="1">Protein LONGIFOLIA 1 isoform X2</fullName>
    </submittedName>
</protein>
<evidence type="ECO:0000313" key="1">
    <source>
        <dbReference type="EMBL" id="MBW91055.1"/>
    </source>
</evidence>
<dbReference type="AlphaFoldDB" id="A0A2P2JC49"/>
<sequence length="86" mass="10113">MQRSIKILPCRCSCLILWMDLMEVGAMGRKMFLLISMNLLKFLLNLEKHLGIILKLERAQDHHMILKMNGKRFQEMFLSCLMMGGR</sequence>